<comment type="similarity">
    <text evidence="1">Belongs to the sbp family.</text>
</comment>
<keyword evidence="1 2" id="KW-0812">Transmembrane</keyword>
<feature type="transmembrane region" description="Helical" evidence="2">
    <location>
        <begin position="33"/>
        <end position="49"/>
    </location>
</feature>
<reference evidence="3 4" key="1">
    <citation type="submission" date="2023-08" db="EMBL/GenBank/DDBJ databases">
        <title>Helicovermis profunda gen. nov., sp. nov., a novel mesophilic, fermentative bacterium within the Bacillota from a deep-sea hydrothermal vent chimney.</title>
        <authorList>
            <person name="Miyazaki U."/>
            <person name="Mizutani D."/>
            <person name="Hashimoto Y."/>
            <person name="Tame A."/>
            <person name="Sawayama S."/>
            <person name="Miyazaki J."/>
            <person name="Takai K."/>
            <person name="Nakagawa S."/>
        </authorList>
    </citation>
    <scope>NUCLEOTIDE SEQUENCE [LARGE SCALE GENOMIC DNA]</scope>
    <source>
        <strain evidence="3 4">S502</strain>
    </source>
</reference>
<dbReference type="KEGG" id="hprf:HLPR_18250"/>
<dbReference type="GO" id="GO:0005886">
    <property type="term" value="C:plasma membrane"/>
    <property type="evidence" value="ECO:0007669"/>
    <property type="project" value="UniProtKB-SubCell"/>
</dbReference>
<dbReference type="InterPro" id="IPR009709">
    <property type="entry name" value="DUF1290"/>
</dbReference>
<keyword evidence="4" id="KW-1185">Reference proteome</keyword>
<keyword evidence="1" id="KW-1003">Cell membrane</keyword>
<keyword evidence="1 2" id="KW-0472">Membrane</keyword>
<keyword evidence="2" id="KW-1133">Transmembrane helix</keyword>
<dbReference type="Pfam" id="PF06947">
    <property type="entry name" value="DUF1290"/>
    <property type="match status" value="1"/>
</dbReference>
<proteinExistence type="inferred from homology"/>
<sequence length="116" mass="12551">MIIALLGILLGVAIGLLLPLSLAATYSLYVSVGILAAIDSVFGGVRASMMEKFDPVIFISGFFINALMAGLLAYIGDNLGVPLYYAAIFAFGVRLFNNLAIIRRIIIENIRKKRVE</sequence>
<comment type="subcellular location">
    <subcellularLocation>
        <location evidence="1">Cell membrane</location>
        <topology evidence="1">Multi-pass membrane protein</topology>
    </subcellularLocation>
</comment>
<feature type="transmembrane region" description="Helical" evidence="2">
    <location>
        <begin position="82"/>
        <end position="102"/>
    </location>
</feature>
<feature type="transmembrane region" description="Helical" evidence="2">
    <location>
        <begin position="56"/>
        <end position="76"/>
    </location>
</feature>
<evidence type="ECO:0008006" key="5">
    <source>
        <dbReference type="Google" id="ProtNLM"/>
    </source>
</evidence>
<evidence type="ECO:0000313" key="4">
    <source>
        <dbReference type="Proteomes" id="UP001321786"/>
    </source>
</evidence>
<gene>
    <name evidence="3" type="ORF">HLPR_18250</name>
</gene>
<evidence type="ECO:0000256" key="1">
    <source>
        <dbReference type="PIRNR" id="PIRNR018579"/>
    </source>
</evidence>
<dbReference type="AlphaFoldDB" id="A0AAU9EDN0"/>
<evidence type="ECO:0000256" key="2">
    <source>
        <dbReference type="SAM" id="Phobius"/>
    </source>
</evidence>
<dbReference type="Proteomes" id="UP001321786">
    <property type="component" value="Chromosome"/>
</dbReference>
<name>A0AAU9EDN0_9FIRM</name>
<dbReference type="PIRSF" id="PIRSF018579">
    <property type="entry name" value="Sbp"/>
    <property type="match status" value="1"/>
</dbReference>
<evidence type="ECO:0000313" key="3">
    <source>
        <dbReference type="EMBL" id="BEP29494.1"/>
    </source>
</evidence>
<protein>
    <recommendedName>
        <fullName evidence="5">Small basic protein</fullName>
    </recommendedName>
</protein>
<organism evidence="3 4">
    <name type="scientific">Helicovermis profundi</name>
    <dbReference type="NCBI Taxonomy" id="3065157"/>
    <lineage>
        <taxon>Bacteria</taxon>
        <taxon>Bacillati</taxon>
        <taxon>Bacillota</taxon>
        <taxon>Clostridia</taxon>
        <taxon>Helicovermis</taxon>
    </lineage>
</organism>
<dbReference type="RefSeq" id="WP_338535124.1">
    <property type="nucleotide sequence ID" value="NZ_AP028654.1"/>
</dbReference>
<accession>A0AAU9EDN0</accession>
<dbReference type="EMBL" id="AP028654">
    <property type="protein sequence ID" value="BEP29494.1"/>
    <property type="molecule type" value="Genomic_DNA"/>
</dbReference>